<accession>A0A1Y5TZD1</accession>
<feature type="domain" description="Flagellar protein FlgJ N-terminal" evidence="2">
    <location>
        <begin position="52"/>
        <end position="99"/>
    </location>
</feature>
<organism evidence="3 4">
    <name type="scientific">Oceanibacterium hippocampi</name>
    <dbReference type="NCBI Taxonomy" id="745714"/>
    <lineage>
        <taxon>Bacteria</taxon>
        <taxon>Pseudomonadati</taxon>
        <taxon>Pseudomonadota</taxon>
        <taxon>Alphaproteobacteria</taxon>
        <taxon>Sneathiellales</taxon>
        <taxon>Sneathiellaceae</taxon>
        <taxon>Oceanibacterium</taxon>
    </lineage>
</organism>
<reference evidence="3 4" key="1">
    <citation type="submission" date="2017-03" db="EMBL/GenBank/DDBJ databases">
        <authorList>
            <person name="Afonso C.L."/>
            <person name="Miller P.J."/>
            <person name="Scott M.A."/>
            <person name="Spackman E."/>
            <person name="Goraichik I."/>
            <person name="Dimitrov K.M."/>
            <person name="Suarez D.L."/>
            <person name="Swayne D.E."/>
        </authorList>
    </citation>
    <scope>NUCLEOTIDE SEQUENCE [LARGE SCALE GENOMIC DNA]</scope>
    <source>
        <strain evidence="3 4">CECT 7691</strain>
    </source>
</reference>
<sequence>MQSDMLDSSTMPTAATLRKALAHPRPGQTELPDRALDAAKDFEAVFLTEMLKSMWAGIETDGPFGGGHGEEMFRSLLTEEYSKTLSRAGGLGISDAVHREILALQEIHR</sequence>
<evidence type="ECO:0000259" key="2">
    <source>
        <dbReference type="Pfam" id="PF10135"/>
    </source>
</evidence>
<evidence type="ECO:0000313" key="3">
    <source>
        <dbReference type="EMBL" id="SLN77138.1"/>
    </source>
</evidence>
<dbReference type="AlphaFoldDB" id="A0A1Y5TZD1"/>
<keyword evidence="4" id="KW-1185">Reference proteome</keyword>
<dbReference type="RefSeq" id="WP_217808188.1">
    <property type="nucleotide sequence ID" value="NZ_FWFR01000006.1"/>
</dbReference>
<protein>
    <submittedName>
        <fullName evidence="3">Chemotactic signal-response protein CheL</fullName>
    </submittedName>
</protein>
<evidence type="ECO:0000256" key="1">
    <source>
        <dbReference type="SAM" id="MobiDB-lite"/>
    </source>
</evidence>
<gene>
    <name evidence="3" type="ORF">OCH7691_04300</name>
</gene>
<evidence type="ECO:0000313" key="4">
    <source>
        <dbReference type="Proteomes" id="UP000193200"/>
    </source>
</evidence>
<dbReference type="InterPro" id="IPR019301">
    <property type="entry name" value="Flagellar_prot_FlgJ_N"/>
</dbReference>
<name>A0A1Y5TZD1_9PROT</name>
<feature type="region of interest" description="Disordered" evidence="1">
    <location>
        <begin position="1"/>
        <end position="34"/>
    </location>
</feature>
<feature type="compositionally biased region" description="Polar residues" evidence="1">
    <location>
        <begin position="1"/>
        <end position="13"/>
    </location>
</feature>
<dbReference type="Proteomes" id="UP000193200">
    <property type="component" value="Unassembled WGS sequence"/>
</dbReference>
<dbReference type="EMBL" id="FWFR01000006">
    <property type="protein sequence ID" value="SLN77138.1"/>
    <property type="molecule type" value="Genomic_DNA"/>
</dbReference>
<dbReference type="InParanoid" id="A0A1Y5TZD1"/>
<proteinExistence type="predicted"/>
<dbReference type="Pfam" id="PF10135">
    <property type="entry name" value="Rod-binding"/>
    <property type="match status" value="1"/>
</dbReference>